<reference evidence="3" key="3">
    <citation type="submission" date="2025-09" db="UniProtKB">
        <authorList>
            <consortium name="Ensembl"/>
        </authorList>
    </citation>
    <scope>IDENTIFICATION</scope>
</reference>
<evidence type="ECO:0000313" key="3">
    <source>
        <dbReference type="Ensembl" id="ENSCJPP00005000933.1"/>
    </source>
</evidence>
<feature type="domain" description="Beta-defensin-like" evidence="2">
    <location>
        <begin position="27"/>
        <end position="62"/>
    </location>
</feature>
<evidence type="ECO:0000313" key="4">
    <source>
        <dbReference type="Proteomes" id="UP000694412"/>
    </source>
</evidence>
<dbReference type="AlphaFoldDB" id="A0A8C2SME5"/>
<dbReference type="Pfam" id="PF00711">
    <property type="entry name" value="Defensin_beta"/>
    <property type="match status" value="1"/>
</dbReference>
<reference evidence="3" key="1">
    <citation type="submission" date="2015-11" db="EMBL/GenBank/DDBJ databases">
        <authorList>
            <consortium name="International Coturnix japonica Genome Analysis Consortium"/>
            <person name="Warren W."/>
            <person name="Burt D.W."/>
            <person name="Antin P.B."/>
            <person name="Lanford R."/>
            <person name="Gros J."/>
            <person name="Wilson R.K."/>
        </authorList>
    </citation>
    <scope>NUCLEOTIDE SEQUENCE [LARGE SCALE GENOMIC DNA]</scope>
</reference>
<organism evidence="3 4">
    <name type="scientific">Coturnix japonica</name>
    <name type="common">Japanese quail</name>
    <name type="synonym">Coturnix coturnix japonica</name>
    <dbReference type="NCBI Taxonomy" id="93934"/>
    <lineage>
        <taxon>Eukaryota</taxon>
        <taxon>Metazoa</taxon>
        <taxon>Chordata</taxon>
        <taxon>Craniata</taxon>
        <taxon>Vertebrata</taxon>
        <taxon>Euteleostomi</taxon>
        <taxon>Archelosauria</taxon>
        <taxon>Archosauria</taxon>
        <taxon>Dinosauria</taxon>
        <taxon>Saurischia</taxon>
        <taxon>Theropoda</taxon>
        <taxon>Coelurosauria</taxon>
        <taxon>Aves</taxon>
        <taxon>Neognathae</taxon>
        <taxon>Galloanserae</taxon>
        <taxon>Galliformes</taxon>
        <taxon>Phasianidae</taxon>
        <taxon>Perdicinae</taxon>
        <taxon>Coturnix</taxon>
    </lineage>
</organism>
<feature type="signal peptide" evidence="1">
    <location>
        <begin position="1"/>
        <end position="20"/>
    </location>
</feature>
<evidence type="ECO:0000256" key="1">
    <source>
        <dbReference type="SAM" id="SignalP"/>
    </source>
</evidence>
<dbReference type="GeneTree" id="ENSGT00530000067237"/>
<sequence length="175" mass="20253">MKILYLLLAVLLIVLQRSLGFMRLPNDEAQCEQAGGICSKNHCFHLHSRAFGRCQRGVQCCRAVVSYSCTRISCLLGNEFVKYLSKYTQRVSDRFQRFTHMFITTQNNEGEKSNNNNKKSFHENIYSGITGIGSPGRWLNHHLWMCLRAVWMWCSGIWFSRGLLELGYWLGCGWT</sequence>
<keyword evidence="4" id="KW-1185">Reference proteome</keyword>
<dbReference type="Proteomes" id="UP000694412">
    <property type="component" value="Chromosome 3"/>
</dbReference>
<reference evidence="3" key="2">
    <citation type="submission" date="2025-08" db="UniProtKB">
        <authorList>
            <consortium name="Ensembl"/>
        </authorList>
    </citation>
    <scope>IDENTIFICATION</scope>
</reference>
<feature type="chain" id="PRO_5034467861" evidence="1">
    <location>
        <begin position="21"/>
        <end position="175"/>
    </location>
</feature>
<dbReference type="Ensembl" id="ENSCJPT00005001644.1">
    <property type="protein sequence ID" value="ENSCJPP00005000933.1"/>
    <property type="gene ID" value="ENSCJPG00005001019.1"/>
</dbReference>
<dbReference type="GO" id="GO:0005576">
    <property type="term" value="C:extracellular region"/>
    <property type="evidence" value="ECO:0007669"/>
    <property type="project" value="InterPro"/>
</dbReference>
<dbReference type="InterPro" id="IPR001855">
    <property type="entry name" value="Defensin_beta-like"/>
</dbReference>
<name>A0A8C2SME5_COTJA</name>
<proteinExistence type="predicted"/>
<protein>
    <submittedName>
        <fullName evidence="3">Gallinacin-8-like</fullName>
    </submittedName>
</protein>
<accession>A0A8C2SME5</accession>
<evidence type="ECO:0000259" key="2">
    <source>
        <dbReference type="Pfam" id="PF00711"/>
    </source>
</evidence>
<dbReference type="GO" id="GO:0006952">
    <property type="term" value="P:defense response"/>
    <property type="evidence" value="ECO:0007669"/>
    <property type="project" value="InterPro"/>
</dbReference>
<gene>
    <name evidence="3" type="primary">LOC107312428</name>
</gene>
<keyword evidence="1" id="KW-0732">Signal</keyword>